<dbReference type="GeneID" id="63786505"/>
<dbReference type="InterPro" id="IPR044244">
    <property type="entry name" value="TTC27/Emw1"/>
</dbReference>
<reference evidence="4 5" key="1">
    <citation type="submission" date="2016-07" db="EMBL/GenBank/DDBJ databases">
        <title>Pervasive Adenine N6-methylation of Active Genes in Fungi.</title>
        <authorList>
            <consortium name="DOE Joint Genome Institute"/>
            <person name="Mondo S.J."/>
            <person name="Dannebaum R.O."/>
            <person name="Kuo R.C."/>
            <person name="Labutti K."/>
            <person name="Haridas S."/>
            <person name="Kuo A."/>
            <person name="Salamov A."/>
            <person name="Ahrendt S.R."/>
            <person name="Lipzen A."/>
            <person name="Sullivan W."/>
            <person name="Andreopoulos W.B."/>
            <person name="Clum A."/>
            <person name="Lindquist E."/>
            <person name="Daum C."/>
            <person name="Ramamoorthy G.K."/>
            <person name="Gryganskyi A."/>
            <person name="Culley D."/>
            <person name="Magnuson J.K."/>
            <person name="James T.Y."/>
            <person name="O'Malley M.A."/>
            <person name="Stajich J.E."/>
            <person name="Spatafora J.W."/>
            <person name="Visel A."/>
            <person name="Grigoriev I.V."/>
        </authorList>
    </citation>
    <scope>NUCLEOTIDE SEQUENCE [LARGE SCALE GENOMIC DNA]</scope>
    <source>
        <strain evidence="4 5">12-1054</strain>
    </source>
</reference>
<dbReference type="InterPro" id="IPR019734">
    <property type="entry name" value="TPR_rpt"/>
</dbReference>
<dbReference type="RefSeq" id="XP_040723080.1">
    <property type="nucleotide sequence ID" value="XM_040869906.1"/>
</dbReference>
<dbReference type="OMA" id="NNRYARA"/>
<keyword evidence="5" id="KW-1185">Reference proteome</keyword>
<dbReference type="EMBL" id="MCFI01000019">
    <property type="protein sequence ID" value="ORY77695.1"/>
    <property type="molecule type" value="Genomic_DNA"/>
</dbReference>
<feature type="repeat" description="TPR" evidence="3">
    <location>
        <begin position="583"/>
        <end position="616"/>
    </location>
</feature>
<keyword evidence="2 3" id="KW-0802">TPR repeat</keyword>
<dbReference type="InterPro" id="IPR011990">
    <property type="entry name" value="TPR-like_helical_dom_sf"/>
</dbReference>
<evidence type="ECO:0000313" key="4">
    <source>
        <dbReference type="EMBL" id="ORY77695.1"/>
    </source>
</evidence>
<dbReference type="PROSITE" id="PS50005">
    <property type="entry name" value="TPR"/>
    <property type="match status" value="1"/>
</dbReference>
<dbReference type="PANTHER" id="PTHR16193">
    <property type="entry name" value="TETRATRICOPEPTIDE REPEAT PROTEIN 27"/>
    <property type="match status" value="1"/>
</dbReference>
<dbReference type="OrthoDB" id="1936594at2759"/>
<keyword evidence="1" id="KW-0677">Repeat</keyword>
<dbReference type="STRING" id="56484.A0A1Y2F422"/>
<protein>
    <submittedName>
        <fullName evidence="4">Uncharacterized protein</fullName>
    </submittedName>
</protein>
<accession>A0A1Y2F422</accession>
<dbReference type="Gene3D" id="1.25.40.10">
    <property type="entry name" value="Tetratricopeptide repeat domain"/>
    <property type="match status" value="1"/>
</dbReference>
<organism evidence="4 5">
    <name type="scientific">Protomyces lactucae-debilis</name>
    <dbReference type="NCBI Taxonomy" id="2754530"/>
    <lineage>
        <taxon>Eukaryota</taxon>
        <taxon>Fungi</taxon>
        <taxon>Dikarya</taxon>
        <taxon>Ascomycota</taxon>
        <taxon>Taphrinomycotina</taxon>
        <taxon>Taphrinomycetes</taxon>
        <taxon>Taphrinales</taxon>
        <taxon>Protomycetaceae</taxon>
        <taxon>Protomyces</taxon>
    </lineage>
</organism>
<proteinExistence type="predicted"/>
<dbReference type="Pfam" id="PF13181">
    <property type="entry name" value="TPR_8"/>
    <property type="match status" value="1"/>
</dbReference>
<comment type="caution">
    <text evidence="4">The sequence shown here is derived from an EMBL/GenBank/DDBJ whole genome shotgun (WGS) entry which is preliminary data.</text>
</comment>
<dbReference type="PANTHER" id="PTHR16193:SF0">
    <property type="entry name" value="TETRATRICOPEPTIDE REPEAT PROTEIN 27"/>
    <property type="match status" value="1"/>
</dbReference>
<dbReference type="SMART" id="SM00028">
    <property type="entry name" value="TPR"/>
    <property type="match status" value="3"/>
</dbReference>
<dbReference type="SUPFAM" id="SSF48452">
    <property type="entry name" value="TPR-like"/>
    <property type="match status" value="1"/>
</dbReference>
<gene>
    <name evidence="4" type="ORF">BCR37DRAFT_382584</name>
</gene>
<dbReference type="Proteomes" id="UP000193685">
    <property type="component" value="Unassembled WGS sequence"/>
</dbReference>
<dbReference type="AlphaFoldDB" id="A0A1Y2F422"/>
<evidence type="ECO:0000256" key="2">
    <source>
        <dbReference type="ARBA" id="ARBA00022803"/>
    </source>
</evidence>
<evidence type="ECO:0000256" key="1">
    <source>
        <dbReference type="ARBA" id="ARBA00022737"/>
    </source>
</evidence>
<sequence length="896" mass="100545">MSSELSLLTLQSIDANDQTRSCIQCDYNAVFDTRLAKTLLCDTSKSESLKAFLSSLSEKITEALHQSKELSSISVLELGVSFLNAFLQLNYTGPSFPTHKLLPDHLTADKERLHDEVLDLLTVDGERPYALVQAPLYLLLASHILHHQELTDCVFVSWFRMRVDFVHQRLLDDTVSTLHNRIFDIEKMEAIENAIASVQVVSGSQLEARWHLELAHIYSHYSYDQKALAQVKLAQRSSRIVMQVSGALGRRTKYQTFDVSQLVVLAQSSSDTVAAAQHHKSARPAQLDLNDDTLLESVSFTKQPQRKTEHENLPEIVRDSQLPPVLAALDPGNQPLLSTIDQCILIAYAGVIKLSAASDDKIVMEQVAAYVNRVLHSPSTEQMKDGSHLDWTTHTAALLARTRIEGHRSRTVERSVLQLQVLVDQLLEDIDEGSAGNASAARQLPEHVGHEAAPVDSSKAKVSFLQRADRKASASGAERLRHLFTLPMSSRFDLEAELAGKYTSIGLVRSALEIFTRIENWEAVAMCYGVMEQEGKAEAVLREQIESNKPGRNIPKLWCLLGDVVQSLEYWEKSWQVSGERYARAQRSIGKYHFARKEHDLAIKAYSLSLKINPLNHGAWFIYGCSGLETGQYELAAEAFTRCVSIEQQDGESWNNLASALLRVAPSATSNRRRDAWTALKMATQIKHESWRMWENYMLVSLDVGEFGECIHAMRRCIELRSNDRGEAAVDFEVLKLLVQETIQMEPPTSATSESGHSPDALRGVARMVTDLVTQVVQPLITYDPRLWRLLGKLQIWRGKFAEALEANEKAYRCLAGKMVETEYKVFEEVVDAADELVDAYRNLGPREGRMGGEVARDWKFKARSVVRTLKGRGKNFEGSAAYEKLENILEDLKSA</sequence>
<evidence type="ECO:0000313" key="5">
    <source>
        <dbReference type="Proteomes" id="UP000193685"/>
    </source>
</evidence>
<evidence type="ECO:0000256" key="3">
    <source>
        <dbReference type="PROSITE-ProRule" id="PRU00339"/>
    </source>
</evidence>
<name>A0A1Y2F422_PROLT</name>